<protein>
    <recommendedName>
        <fullName evidence="3">Dihydrofolate reductase</fullName>
        <ecNumber evidence="2">1.5.1.3</ecNumber>
    </recommendedName>
</protein>
<evidence type="ECO:0000256" key="2">
    <source>
        <dbReference type="ARBA" id="ARBA00012856"/>
    </source>
</evidence>
<dbReference type="GO" id="GO:0006730">
    <property type="term" value="P:one-carbon metabolic process"/>
    <property type="evidence" value="ECO:0007669"/>
    <property type="project" value="UniProtKB-KW"/>
</dbReference>
<evidence type="ECO:0000256" key="6">
    <source>
        <dbReference type="ARBA" id="ARBA00023002"/>
    </source>
</evidence>
<evidence type="ECO:0000256" key="5">
    <source>
        <dbReference type="ARBA" id="ARBA00022857"/>
    </source>
</evidence>
<keyword evidence="5" id="KW-0521">NADP</keyword>
<dbReference type="InterPro" id="IPR024072">
    <property type="entry name" value="DHFR-like_dom_sf"/>
</dbReference>
<dbReference type="GO" id="GO:0005739">
    <property type="term" value="C:mitochondrion"/>
    <property type="evidence" value="ECO:0007669"/>
    <property type="project" value="TreeGrafter"/>
</dbReference>
<evidence type="ECO:0000313" key="11">
    <source>
        <dbReference type="Proteomes" id="UP001310890"/>
    </source>
</evidence>
<dbReference type="Pfam" id="PF00186">
    <property type="entry name" value="DHFR_1"/>
    <property type="match status" value="1"/>
</dbReference>
<dbReference type="EC" id="1.5.1.3" evidence="2"/>
<evidence type="ECO:0000256" key="1">
    <source>
        <dbReference type="ARBA" id="ARBA00004903"/>
    </source>
</evidence>
<gene>
    <name evidence="10" type="ORF">LTR62_002878</name>
</gene>
<organism evidence="10 11">
    <name type="scientific">Meristemomyces frigidus</name>
    <dbReference type="NCBI Taxonomy" id="1508187"/>
    <lineage>
        <taxon>Eukaryota</taxon>
        <taxon>Fungi</taxon>
        <taxon>Dikarya</taxon>
        <taxon>Ascomycota</taxon>
        <taxon>Pezizomycotina</taxon>
        <taxon>Dothideomycetes</taxon>
        <taxon>Dothideomycetidae</taxon>
        <taxon>Mycosphaerellales</taxon>
        <taxon>Teratosphaeriaceae</taxon>
        <taxon>Meristemomyces</taxon>
    </lineage>
</organism>
<dbReference type="PROSITE" id="PS51330">
    <property type="entry name" value="DHFR_2"/>
    <property type="match status" value="1"/>
</dbReference>
<dbReference type="PANTHER" id="PTHR48069">
    <property type="entry name" value="DIHYDROFOLATE REDUCTASE"/>
    <property type="match status" value="1"/>
</dbReference>
<dbReference type="InterPro" id="IPR017925">
    <property type="entry name" value="DHFR_CS"/>
</dbReference>
<dbReference type="InterPro" id="IPR012259">
    <property type="entry name" value="DHFR"/>
</dbReference>
<feature type="compositionally biased region" description="Low complexity" evidence="8">
    <location>
        <begin position="61"/>
        <end position="85"/>
    </location>
</feature>
<dbReference type="GO" id="GO:0046655">
    <property type="term" value="P:folic acid metabolic process"/>
    <property type="evidence" value="ECO:0007669"/>
    <property type="project" value="TreeGrafter"/>
</dbReference>
<dbReference type="InterPro" id="IPR001796">
    <property type="entry name" value="DHFR_dom"/>
</dbReference>
<dbReference type="SUPFAM" id="SSF53597">
    <property type="entry name" value="Dihydrofolate reductase-like"/>
    <property type="match status" value="1"/>
</dbReference>
<comment type="caution">
    <text evidence="10">The sequence shown here is derived from an EMBL/GenBank/DDBJ whole genome shotgun (WGS) entry which is preliminary data.</text>
</comment>
<evidence type="ECO:0000256" key="7">
    <source>
        <dbReference type="RuleBase" id="RU004474"/>
    </source>
</evidence>
<evidence type="ECO:0000256" key="4">
    <source>
        <dbReference type="ARBA" id="ARBA00022563"/>
    </source>
</evidence>
<dbReference type="PRINTS" id="PR00070">
    <property type="entry name" value="DHFR"/>
</dbReference>
<feature type="region of interest" description="Disordered" evidence="8">
    <location>
        <begin position="50"/>
        <end position="88"/>
    </location>
</feature>
<keyword evidence="4" id="KW-0554">One-carbon metabolism</keyword>
<accession>A0AAN7TJQ8</accession>
<dbReference type="Proteomes" id="UP001310890">
    <property type="component" value="Unassembled WGS sequence"/>
</dbReference>
<dbReference type="PROSITE" id="PS00075">
    <property type="entry name" value="DHFR_1"/>
    <property type="match status" value="1"/>
</dbReference>
<dbReference type="Gene3D" id="3.40.430.10">
    <property type="entry name" value="Dihydrofolate Reductase, subunit A"/>
    <property type="match status" value="1"/>
</dbReference>
<dbReference type="PANTHER" id="PTHR48069:SF3">
    <property type="entry name" value="DIHYDROFOLATE REDUCTASE"/>
    <property type="match status" value="1"/>
</dbReference>
<evidence type="ECO:0000259" key="9">
    <source>
        <dbReference type="PROSITE" id="PS51330"/>
    </source>
</evidence>
<evidence type="ECO:0000313" key="10">
    <source>
        <dbReference type="EMBL" id="KAK5118364.1"/>
    </source>
</evidence>
<reference evidence="10" key="1">
    <citation type="submission" date="2023-08" db="EMBL/GenBank/DDBJ databases">
        <title>Black Yeasts Isolated from many extreme environments.</title>
        <authorList>
            <person name="Coleine C."/>
            <person name="Stajich J.E."/>
            <person name="Selbmann L."/>
        </authorList>
    </citation>
    <scope>NUCLEOTIDE SEQUENCE</scope>
    <source>
        <strain evidence="10">CCFEE 5401</strain>
    </source>
</reference>
<sequence length="249" mass="26755">MGEKEEEMSLKHLPLTLIVAATPSNGIGFKGALPWPMLKKEMAYFARVTKRLPPPSPPSPVADAAATTTSTKTDASGTTPTATGPERQNVVIMGRKTWLSIPPRFRPLKGRTNVVISSLDRGSLEGVTDEVLVAPGIEAGLDMLGRWVVRGKAMPPGSGFVIGGAGIYAAALELPRVKAILLTRIRSEYVCDTVFPVGLGGDGQGDGWRREGRGVLEEFVGESVEEGGIVEVVEGEEEVRYEFQLWRRG</sequence>
<evidence type="ECO:0000256" key="8">
    <source>
        <dbReference type="SAM" id="MobiDB-lite"/>
    </source>
</evidence>
<comment type="similarity">
    <text evidence="7">Belongs to the dihydrofolate reductase family.</text>
</comment>
<dbReference type="GO" id="GO:0004146">
    <property type="term" value="F:dihydrofolate reductase activity"/>
    <property type="evidence" value="ECO:0007669"/>
    <property type="project" value="UniProtKB-EC"/>
</dbReference>
<dbReference type="GO" id="GO:0050661">
    <property type="term" value="F:NADP binding"/>
    <property type="evidence" value="ECO:0007669"/>
    <property type="project" value="InterPro"/>
</dbReference>
<comment type="pathway">
    <text evidence="1">Cofactor biosynthesis; tetrahydrofolate biosynthesis; 5,6,7,8-tetrahydrofolate from 7,8-dihydrofolate: step 1/1.</text>
</comment>
<dbReference type="CDD" id="cd00209">
    <property type="entry name" value="DHFR"/>
    <property type="match status" value="1"/>
</dbReference>
<dbReference type="AlphaFoldDB" id="A0AAN7TJQ8"/>
<evidence type="ECO:0000256" key="3">
    <source>
        <dbReference type="ARBA" id="ARBA00018886"/>
    </source>
</evidence>
<name>A0AAN7TJQ8_9PEZI</name>
<keyword evidence="6" id="KW-0560">Oxidoreductase</keyword>
<proteinExistence type="inferred from homology"/>
<dbReference type="EMBL" id="JAVRRL010000002">
    <property type="protein sequence ID" value="KAK5118364.1"/>
    <property type="molecule type" value="Genomic_DNA"/>
</dbReference>
<feature type="domain" description="DHFR" evidence="9">
    <location>
        <begin position="14"/>
        <end position="248"/>
    </location>
</feature>
<dbReference type="GO" id="GO:0046452">
    <property type="term" value="P:dihydrofolate metabolic process"/>
    <property type="evidence" value="ECO:0007669"/>
    <property type="project" value="TreeGrafter"/>
</dbReference>
<dbReference type="GO" id="GO:0046654">
    <property type="term" value="P:tetrahydrofolate biosynthetic process"/>
    <property type="evidence" value="ECO:0007669"/>
    <property type="project" value="InterPro"/>
</dbReference>